<sequence length="51" mass="5772">MDIETNNLLGYRSPVAPRLKRKGEACRQEMGEGRKVEWLAAMGYMTGNGRE</sequence>
<dbReference type="InParanoid" id="B9T5G7"/>
<dbReference type="AlphaFoldDB" id="B9T5G7"/>
<proteinExistence type="predicted"/>
<dbReference type="EMBL" id="EQ974528">
    <property type="protein sequence ID" value="EEF28890.1"/>
    <property type="molecule type" value="Genomic_DNA"/>
</dbReference>
<protein>
    <submittedName>
        <fullName evidence="1">Uncharacterized protein</fullName>
    </submittedName>
</protein>
<evidence type="ECO:0000313" key="1">
    <source>
        <dbReference type="EMBL" id="EEF28890.1"/>
    </source>
</evidence>
<keyword evidence="2" id="KW-1185">Reference proteome</keyword>
<organism evidence="1 2">
    <name type="scientific">Ricinus communis</name>
    <name type="common">Castor bean</name>
    <dbReference type="NCBI Taxonomy" id="3988"/>
    <lineage>
        <taxon>Eukaryota</taxon>
        <taxon>Viridiplantae</taxon>
        <taxon>Streptophyta</taxon>
        <taxon>Embryophyta</taxon>
        <taxon>Tracheophyta</taxon>
        <taxon>Spermatophyta</taxon>
        <taxon>Magnoliopsida</taxon>
        <taxon>eudicotyledons</taxon>
        <taxon>Gunneridae</taxon>
        <taxon>Pentapetalae</taxon>
        <taxon>rosids</taxon>
        <taxon>fabids</taxon>
        <taxon>Malpighiales</taxon>
        <taxon>Euphorbiaceae</taxon>
        <taxon>Acalyphoideae</taxon>
        <taxon>Acalypheae</taxon>
        <taxon>Ricinus</taxon>
    </lineage>
</organism>
<dbReference type="Proteomes" id="UP000008311">
    <property type="component" value="Unassembled WGS sequence"/>
</dbReference>
<reference evidence="2" key="1">
    <citation type="journal article" date="2010" name="Nat. Biotechnol.">
        <title>Draft genome sequence of the oilseed species Ricinus communis.</title>
        <authorList>
            <person name="Chan A.P."/>
            <person name="Crabtree J."/>
            <person name="Zhao Q."/>
            <person name="Lorenzi H."/>
            <person name="Orvis J."/>
            <person name="Puiu D."/>
            <person name="Melake-Berhan A."/>
            <person name="Jones K.M."/>
            <person name="Redman J."/>
            <person name="Chen G."/>
            <person name="Cahoon E.B."/>
            <person name="Gedil M."/>
            <person name="Stanke M."/>
            <person name="Haas B.J."/>
            <person name="Wortman J.R."/>
            <person name="Fraser-Liggett C.M."/>
            <person name="Ravel J."/>
            <person name="Rabinowicz P.D."/>
        </authorList>
    </citation>
    <scope>NUCLEOTIDE SEQUENCE [LARGE SCALE GENOMIC DNA]</scope>
    <source>
        <strain evidence="2">cv. Hale</strain>
    </source>
</reference>
<name>B9T5G7_RICCO</name>
<evidence type="ECO:0000313" key="2">
    <source>
        <dbReference type="Proteomes" id="UP000008311"/>
    </source>
</evidence>
<accession>B9T5G7</accession>
<gene>
    <name evidence="1" type="ORF">RCOM_0095110</name>
</gene>